<evidence type="ECO:0000313" key="2">
    <source>
        <dbReference type="EMBL" id="KAF8788789.1"/>
    </source>
</evidence>
<gene>
    <name evidence="2" type="ORF">HNY73_006795</name>
</gene>
<feature type="compositionally biased region" description="Basic and acidic residues" evidence="1">
    <location>
        <begin position="110"/>
        <end position="123"/>
    </location>
</feature>
<organism evidence="2 3">
    <name type="scientific">Argiope bruennichi</name>
    <name type="common">Wasp spider</name>
    <name type="synonym">Aranea bruennichi</name>
    <dbReference type="NCBI Taxonomy" id="94029"/>
    <lineage>
        <taxon>Eukaryota</taxon>
        <taxon>Metazoa</taxon>
        <taxon>Ecdysozoa</taxon>
        <taxon>Arthropoda</taxon>
        <taxon>Chelicerata</taxon>
        <taxon>Arachnida</taxon>
        <taxon>Araneae</taxon>
        <taxon>Araneomorphae</taxon>
        <taxon>Entelegynae</taxon>
        <taxon>Araneoidea</taxon>
        <taxon>Araneidae</taxon>
        <taxon>Argiope</taxon>
    </lineage>
</organism>
<dbReference type="AlphaFoldDB" id="A0A8T0FH39"/>
<proteinExistence type="predicted"/>
<keyword evidence="3" id="KW-1185">Reference proteome</keyword>
<sequence length="205" mass="22448">MYFMIRVEKYVTKQNHQCYNCQLWNHGSNGCKLLPKCVICAEAHPSKECPKKGKKETEVKCANCGGPHTANYRGCPRYPKAANNRAIQPGKSFAEAVRRQANPQSSKSNPTREEATDTIERRVNTLPSPPTAGVEREDSTALITGATCSARGGLKDVLALAAEVNNIFSIISDIPGTLKAMQSKDNAWEKLMILAEALRSPSIND</sequence>
<evidence type="ECO:0000256" key="1">
    <source>
        <dbReference type="SAM" id="MobiDB-lite"/>
    </source>
</evidence>
<comment type="caution">
    <text evidence="2">The sequence shown here is derived from an EMBL/GenBank/DDBJ whole genome shotgun (WGS) entry which is preliminary data.</text>
</comment>
<dbReference type="EMBL" id="JABXBU010000012">
    <property type="protein sequence ID" value="KAF8788789.1"/>
    <property type="molecule type" value="Genomic_DNA"/>
</dbReference>
<evidence type="ECO:0000313" key="3">
    <source>
        <dbReference type="Proteomes" id="UP000807504"/>
    </source>
</evidence>
<accession>A0A8T0FH39</accession>
<reference evidence="2" key="1">
    <citation type="journal article" date="2020" name="bioRxiv">
        <title>Chromosome-level reference genome of the European wasp spider Argiope bruennichi: a resource for studies on range expansion and evolutionary adaptation.</title>
        <authorList>
            <person name="Sheffer M.M."/>
            <person name="Hoppe A."/>
            <person name="Krehenwinkel H."/>
            <person name="Uhl G."/>
            <person name="Kuss A.W."/>
            <person name="Jensen L."/>
            <person name="Jensen C."/>
            <person name="Gillespie R.G."/>
            <person name="Hoff K.J."/>
            <person name="Prost S."/>
        </authorList>
    </citation>
    <scope>NUCLEOTIDE SEQUENCE</scope>
</reference>
<name>A0A8T0FH39_ARGBR</name>
<reference evidence="2" key="2">
    <citation type="submission" date="2020-06" db="EMBL/GenBank/DDBJ databases">
        <authorList>
            <person name="Sheffer M."/>
        </authorList>
    </citation>
    <scope>NUCLEOTIDE SEQUENCE</scope>
</reference>
<protein>
    <submittedName>
        <fullName evidence="2">Nucleic-acid-binding protein transposon like protein</fullName>
    </submittedName>
</protein>
<feature type="region of interest" description="Disordered" evidence="1">
    <location>
        <begin position="96"/>
        <end position="137"/>
    </location>
</feature>
<dbReference type="Proteomes" id="UP000807504">
    <property type="component" value="Unassembled WGS sequence"/>
</dbReference>